<keyword evidence="4" id="KW-1185">Reference proteome</keyword>
<feature type="region of interest" description="Disordered" evidence="1">
    <location>
        <begin position="640"/>
        <end position="660"/>
    </location>
</feature>
<dbReference type="SUPFAM" id="SSF103473">
    <property type="entry name" value="MFS general substrate transporter"/>
    <property type="match status" value="1"/>
</dbReference>
<organism evidence="3 4">
    <name type="scientific">Cymbomonas tetramitiformis</name>
    <dbReference type="NCBI Taxonomy" id="36881"/>
    <lineage>
        <taxon>Eukaryota</taxon>
        <taxon>Viridiplantae</taxon>
        <taxon>Chlorophyta</taxon>
        <taxon>Pyramimonadophyceae</taxon>
        <taxon>Pyramimonadales</taxon>
        <taxon>Pyramimonadaceae</taxon>
        <taxon>Cymbomonas</taxon>
    </lineage>
</organism>
<proteinExistence type="predicted"/>
<gene>
    <name evidence="3" type="ORF">CYMTET_41223</name>
</gene>
<evidence type="ECO:0000313" key="4">
    <source>
        <dbReference type="Proteomes" id="UP001190700"/>
    </source>
</evidence>
<feature type="transmembrane region" description="Helical" evidence="2">
    <location>
        <begin position="585"/>
        <end position="603"/>
    </location>
</feature>
<feature type="transmembrane region" description="Helical" evidence="2">
    <location>
        <begin position="117"/>
        <end position="136"/>
    </location>
</feature>
<evidence type="ECO:0000256" key="1">
    <source>
        <dbReference type="SAM" id="MobiDB-lite"/>
    </source>
</evidence>
<feature type="region of interest" description="Disordered" evidence="1">
    <location>
        <begin position="1"/>
        <end position="39"/>
    </location>
</feature>
<keyword evidence="2" id="KW-0812">Transmembrane</keyword>
<dbReference type="Proteomes" id="UP001190700">
    <property type="component" value="Unassembled WGS sequence"/>
</dbReference>
<feature type="transmembrane region" description="Helical" evidence="2">
    <location>
        <begin position="448"/>
        <end position="471"/>
    </location>
</feature>
<dbReference type="Pfam" id="PF13347">
    <property type="entry name" value="MFS_2"/>
    <property type="match status" value="1"/>
</dbReference>
<dbReference type="AlphaFoldDB" id="A0AAE0C8J5"/>
<feature type="transmembrane region" description="Helical" evidence="2">
    <location>
        <begin position="329"/>
        <end position="349"/>
    </location>
</feature>
<feature type="transmembrane region" description="Helical" evidence="2">
    <location>
        <begin position="298"/>
        <end position="317"/>
    </location>
</feature>
<keyword evidence="2" id="KW-1133">Transmembrane helix</keyword>
<feature type="compositionally biased region" description="Basic and acidic residues" evidence="1">
    <location>
        <begin position="17"/>
        <end position="33"/>
    </location>
</feature>
<feature type="transmembrane region" description="Helical" evidence="2">
    <location>
        <begin position="148"/>
        <end position="171"/>
    </location>
</feature>
<feature type="transmembrane region" description="Helical" evidence="2">
    <location>
        <begin position="266"/>
        <end position="286"/>
    </location>
</feature>
<feature type="transmembrane region" description="Helical" evidence="2">
    <location>
        <begin position="552"/>
        <end position="573"/>
    </location>
</feature>
<protein>
    <submittedName>
        <fullName evidence="3">Uncharacterized protein</fullName>
    </submittedName>
</protein>
<comment type="caution">
    <text evidence="3">The sequence shown here is derived from an EMBL/GenBank/DDBJ whole genome shotgun (WGS) entry which is preliminary data.</text>
</comment>
<sequence>MSLAALRTEPDSAGSTSRERRQLLPDCAEERGSDGTGPTQKISIVEAWSFGAATGVAASMFEATSPPMAAYYTIHESLSPRTAAITQLVVSALVVLASTFFGWISDRTQSSMGRRRPYMILFPTLLIIPMVCYYSPSLVGGDNIVVNYVLSYGLVMIFYQGWLGICMAWACEIANDETSRPQLYTAMTVMGILGSIFGLFLYAGVDQSPAVTTVLGIIIALLFFFSNLYLVWTVHEERTVGLSSPREGIIATLHAAVSNPQFRVILSLRVVAAVSATTFTLLPYYFRYVSGFANPETWYSYFGVSVLTGALISAPFTDRLCARYSKLQVSAYALLSLVACFALVFPSSFCEGYTGGVLMVLIGFPFGGFGGVLSVTMNIHQADAIDYDELITGRRREAMFSAISQVVKNFVQQAVTAIFLGVLAALGFDPELDPSSETDMDGDVQPPAVIAGLQSFSLVVATSFFAGYLILPNFKISEKIHTQIVTARALVASGESACDPITQMTISNLTPKSEEEKQWVNLLETFTRDEVALLLAHHENGMSSRGRASIAWRYLCGFLFWILYAGISGWLAVQGIQEEEKVATDLNLVIFIVAVLHITYYLLRFGGIQKLLEMEQWELEELLAVANRWELLRTGNPRDTADSMSAAGGGGGGGGGASGVLEGVEGDLPRPYKRARAAAVSVSVQLLLGLERCWFILESPAQDLQQTSLPVVDRDTNAKQSSKIVLATPGP</sequence>
<dbReference type="InterPro" id="IPR036259">
    <property type="entry name" value="MFS_trans_sf"/>
</dbReference>
<dbReference type="EMBL" id="LGRX02027449">
    <property type="protein sequence ID" value="KAK3249345.1"/>
    <property type="molecule type" value="Genomic_DNA"/>
</dbReference>
<evidence type="ECO:0000256" key="2">
    <source>
        <dbReference type="SAM" id="Phobius"/>
    </source>
</evidence>
<feature type="transmembrane region" description="Helical" evidence="2">
    <location>
        <begin position="355"/>
        <end position="375"/>
    </location>
</feature>
<feature type="transmembrane region" description="Helical" evidence="2">
    <location>
        <begin position="410"/>
        <end position="428"/>
    </location>
</feature>
<feature type="compositionally biased region" description="Gly residues" evidence="1">
    <location>
        <begin position="647"/>
        <end position="658"/>
    </location>
</feature>
<dbReference type="Gene3D" id="1.20.1250.20">
    <property type="entry name" value="MFS general substrate transporter like domains"/>
    <property type="match status" value="1"/>
</dbReference>
<evidence type="ECO:0000313" key="3">
    <source>
        <dbReference type="EMBL" id="KAK3249345.1"/>
    </source>
</evidence>
<accession>A0AAE0C8J5</accession>
<name>A0AAE0C8J5_9CHLO</name>
<feature type="transmembrane region" description="Helical" evidence="2">
    <location>
        <begin position="210"/>
        <end position="232"/>
    </location>
</feature>
<keyword evidence="2" id="KW-0472">Membrane</keyword>
<feature type="transmembrane region" description="Helical" evidence="2">
    <location>
        <begin position="183"/>
        <end position="204"/>
    </location>
</feature>
<feature type="transmembrane region" description="Helical" evidence="2">
    <location>
        <begin position="84"/>
        <end position="105"/>
    </location>
</feature>
<reference evidence="3 4" key="1">
    <citation type="journal article" date="2015" name="Genome Biol. Evol.">
        <title>Comparative Genomics of a Bacterivorous Green Alga Reveals Evolutionary Causalities and Consequences of Phago-Mixotrophic Mode of Nutrition.</title>
        <authorList>
            <person name="Burns J.A."/>
            <person name="Paasch A."/>
            <person name="Narechania A."/>
            <person name="Kim E."/>
        </authorList>
    </citation>
    <scope>NUCLEOTIDE SEQUENCE [LARGE SCALE GENOMIC DNA]</scope>
    <source>
        <strain evidence="3 4">PLY_AMNH</strain>
    </source>
</reference>